<protein>
    <submittedName>
        <fullName evidence="1">Uncharacterized protein</fullName>
    </submittedName>
</protein>
<reference evidence="1 2" key="1">
    <citation type="submission" date="2021-06" db="EMBL/GenBank/DDBJ databases">
        <authorList>
            <person name="Palmer J.M."/>
        </authorList>
    </citation>
    <scope>NUCLEOTIDE SEQUENCE [LARGE SCALE GENOMIC DNA]</scope>
    <source>
        <strain evidence="1 2">GA_2019</strain>
        <tissue evidence="1">Muscle</tissue>
    </source>
</reference>
<proteinExistence type="predicted"/>
<accession>A0ABV0NYW7</accession>
<comment type="caution">
    <text evidence="1">The sequence shown here is derived from an EMBL/GenBank/DDBJ whole genome shotgun (WGS) entry which is preliminary data.</text>
</comment>
<keyword evidence="2" id="KW-1185">Reference proteome</keyword>
<evidence type="ECO:0000313" key="2">
    <source>
        <dbReference type="Proteomes" id="UP001476798"/>
    </source>
</evidence>
<name>A0ABV0NYW7_9TELE</name>
<dbReference type="EMBL" id="JAHRIO010054319">
    <property type="protein sequence ID" value="MEQ2176584.1"/>
    <property type="molecule type" value="Genomic_DNA"/>
</dbReference>
<dbReference type="Proteomes" id="UP001476798">
    <property type="component" value="Unassembled WGS sequence"/>
</dbReference>
<sequence>MGIISKHVVAQNAPLVADLEQTQLSQLISQHSQPGKLLHKCCLAEKTATTAFLKVHTTYITLYSMSTLNNLSCFKIIKSAKTNFGGLSILLAVSVPPLYMT</sequence>
<gene>
    <name evidence="1" type="ORF">GOODEAATRI_029423</name>
</gene>
<organism evidence="1 2">
    <name type="scientific">Goodea atripinnis</name>
    <dbReference type="NCBI Taxonomy" id="208336"/>
    <lineage>
        <taxon>Eukaryota</taxon>
        <taxon>Metazoa</taxon>
        <taxon>Chordata</taxon>
        <taxon>Craniata</taxon>
        <taxon>Vertebrata</taxon>
        <taxon>Euteleostomi</taxon>
        <taxon>Actinopterygii</taxon>
        <taxon>Neopterygii</taxon>
        <taxon>Teleostei</taxon>
        <taxon>Neoteleostei</taxon>
        <taxon>Acanthomorphata</taxon>
        <taxon>Ovalentaria</taxon>
        <taxon>Atherinomorphae</taxon>
        <taxon>Cyprinodontiformes</taxon>
        <taxon>Goodeidae</taxon>
        <taxon>Goodea</taxon>
    </lineage>
</organism>
<evidence type="ECO:0000313" key="1">
    <source>
        <dbReference type="EMBL" id="MEQ2176584.1"/>
    </source>
</evidence>